<reference evidence="2 3" key="1">
    <citation type="submission" date="2016-10" db="EMBL/GenBank/DDBJ databases">
        <authorList>
            <person name="de Groot N.N."/>
        </authorList>
    </citation>
    <scope>NUCLEOTIDE SEQUENCE [LARGE SCALE GENOMIC DNA]</scope>
    <source>
        <strain evidence="2 3">DSM 12130</strain>
    </source>
</reference>
<dbReference type="Proteomes" id="UP000199073">
    <property type="component" value="Unassembled WGS sequence"/>
</dbReference>
<evidence type="ECO:0000313" key="3">
    <source>
        <dbReference type="Proteomes" id="UP000199073"/>
    </source>
</evidence>
<dbReference type="STRING" id="91360.SAMN05660330_03170"/>
<dbReference type="EMBL" id="FNJI01000025">
    <property type="protein sequence ID" value="SDP55393.1"/>
    <property type="molecule type" value="Genomic_DNA"/>
</dbReference>
<dbReference type="OrthoDB" id="5418701at2"/>
<evidence type="ECO:0000313" key="2">
    <source>
        <dbReference type="EMBL" id="SDP55393.1"/>
    </source>
</evidence>
<proteinExistence type="predicted"/>
<sequence>MKRQRSKVFDETCDHYMEQIRSMDFIAKCGPLGAEQDGEGLLIKLYDDVYRVDAQRISALDGREVVPAVKVMICMYVLTCPAPLPQLDENLATFREFQNSAPLVSYFTNNTNKTLESHFSGNIHGLKKRSMNIGGELLESKTHDVSLRFYAFPRIPVLLNFNDRDELFPASCSILYHKSAALFLDMECLAMTATLLSGKLLGQPQQEL</sequence>
<organism evidence="2 3">
    <name type="scientific">Desulforhopalus singaporensis</name>
    <dbReference type="NCBI Taxonomy" id="91360"/>
    <lineage>
        <taxon>Bacteria</taxon>
        <taxon>Pseudomonadati</taxon>
        <taxon>Thermodesulfobacteriota</taxon>
        <taxon>Desulfobulbia</taxon>
        <taxon>Desulfobulbales</taxon>
        <taxon>Desulfocapsaceae</taxon>
        <taxon>Desulforhopalus</taxon>
    </lineage>
</organism>
<protein>
    <recommendedName>
        <fullName evidence="1">DUF3786 domain-containing protein</fullName>
    </recommendedName>
</protein>
<dbReference type="InterPro" id="IPR024264">
    <property type="entry name" value="DUF3786"/>
</dbReference>
<accession>A0A1H0TN51</accession>
<feature type="domain" description="DUF3786" evidence="1">
    <location>
        <begin position="30"/>
        <end position="197"/>
    </location>
</feature>
<dbReference type="Pfam" id="PF12654">
    <property type="entry name" value="DUF3786"/>
    <property type="match status" value="1"/>
</dbReference>
<evidence type="ECO:0000259" key="1">
    <source>
        <dbReference type="Pfam" id="PF12654"/>
    </source>
</evidence>
<name>A0A1H0TN51_9BACT</name>
<dbReference type="AlphaFoldDB" id="A0A1H0TN51"/>
<keyword evidence="3" id="KW-1185">Reference proteome</keyword>
<gene>
    <name evidence="2" type="ORF">SAMN05660330_03170</name>
</gene>